<reference evidence="2" key="1">
    <citation type="journal article" date="2020" name="Stud. Mycol.">
        <title>101 Dothideomycetes genomes: a test case for predicting lifestyles and emergence of pathogens.</title>
        <authorList>
            <person name="Haridas S."/>
            <person name="Albert R."/>
            <person name="Binder M."/>
            <person name="Bloem J."/>
            <person name="Labutti K."/>
            <person name="Salamov A."/>
            <person name="Andreopoulos B."/>
            <person name="Baker S."/>
            <person name="Barry K."/>
            <person name="Bills G."/>
            <person name="Bluhm B."/>
            <person name="Cannon C."/>
            <person name="Castanera R."/>
            <person name="Culley D."/>
            <person name="Daum C."/>
            <person name="Ezra D."/>
            <person name="Gonzalez J."/>
            <person name="Henrissat B."/>
            <person name="Kuo A."/>
            <person name="Liang C."/>
            <person name="Lipzen A."/>
            <person name="Lutzoni F."/>
            <person name="Magnuson J."/>
            <person name="Mondo S."/>
            <person name="Nolan M."/>
            <person name="Ohm R."/>
            <person name="Pangilinan J."/>
            <person name="Park H.-J."/>
            <person name="Ramirez L."/>
            <person name="Alfaro M."/>
            <person name="Sun H."/>
            <person name="Tritt A."/>
            <person name="Yoshinaga Y."/>
            <person name="Zwiers L.-H."/>
            <person name="Turgeon B."/>
            <person name="Goodwin S."/>
            <person name="Spatafora J."/>
            <person name="Crous P."/>
            <person name="Grigoriev I."/>
        </authorList>
    </citation>
    <scope>NUCLEOTIDE SEQUENCE</scope>
    <source>
        <strain evidence="2">CBS 113979</strain>
    </source>
</reference>
<name>A0A6G1HGF4_9PEZI</name>
<proteinExistence type="predicted"/>
<feature type="transmembrane region" description="Helical" evidence="1">
    <location>
        <begin position="12"/>
        <end position="33"/>
    </location>
</feature>
<sequence>MDGRLVSLAVQEIACACSCLAVDLCLVFLVAAAERGLGSAILISLFAACYFCYFSGRFVGWFFRPSLHRYVLSVHSSPVLTVRFLLVPPLDSSPTIGFFVVT</sequence>
<dbReference type="EMBL" id="ML977138">
    <property type="protein sequence ID" value="KAF1992018.1"/>
    <property type="molecule type" value="Genomic_DNA"/>
</dbReference>
<keyword evidence="1" id="KW-0472">Membrane</keyword>
<protein>
    <submittedName>
        <fullName evidence="2">Uncharacterized protein</fullName>
    </submittedName>
</protein>
<evidence type="ECO:0000313" key="2">
    <source>
        <dbReference type="EMBL" id="KAF1992018.1"/>
    </source>
</evidence>
<keyword evidence="3" id="KW-1185">Reference proteome</keyword>
<dbReference type="AlphaFoldDB" id="A0A6G1HGF4"/>
<feature type="transmembrane region" description="Helical" evidence="1">
    <location>
        <begin position="39"/>
        <end position="63"/>
    </location>
</feature>
<gene>
    <name evidence="2" type="ORF">K402DRAFT_77416</name>
</gene>
<keyword evidence="1" id="KW-1133">Transmembrane helix</keyword>
<dbReference type="Proteomes" id="UP000800041">
    <property type="component" value="Unassembled WGS sequence"/>
</dbReference>
<organism evidence="2 3">
    <name type="scientific">Aulographum hederae CBS 113979</name>
    <dbReference type="NCBI Taxonomy" id="1176131"/>
    <lineage>
        <taxon>Eukaryota</taxon>
        <taxon>Fungi</taxon>
        <taxon>Dikarya</taxon>
        <taxon>Ascomycota</taxon>
        <taxon>Pezizomycotina</taxon>
        <taxon>Dothideomycetes</taxon>
        <taxon>Pleosporomycetidae</taxon>
        <taxon>Aulographales</taxon>
        <taxon>Aulographaceae</taxon>
    </lineage>
</organism>
<accession>A0A6G1HGF4</accession>
<evidence type="ECO:0000313" key="3">
    <source>
        <dbReference type="Proteomes" id="UP000800041"/>
    </source>
</evidence>
<keyword evidence="1" id="KW-0812">Transmembrane</keyword>
<evidence type="ECO:0000256" key="1">
    <source>
        <dbReference type="SAM" id="Phobius"/>
    </source>
</evidence>